<dbReference type="GO" id="GO:0005886">
    <property type="term" value="C:plasma membrane"/>
    <property type="evidence" value="ECO:0007669"/>
    <property type="project" value="UniProtKB-SubCell"/>
</dbReference>
<evidence type="ECO:0000313" key="19">
    <source>
        <dbReference type="EMBL" id="MBA1141500.1"/>
    </source>
</evidence>
<keyword evidence="17" id="KW-0175">Coiled coil</keyword>
<organism evidence="19 20">
    <name type="scientific">Mesorhizobium neociceri</name>
    <dbReference type="NCBI Taxonomy" id="1307853"/>
    <lineage>
        <taxon>Bacteria</taxon>
        <taxon>Pseudomonadati</taxon>
        <taxon>Pseudomonadota</taxon>
        <taxon>Alphaproteobacteria</taxon>
        <taxon>Hyphomicrobiales</taxon>
        <taxon>Phyllobacteriaceae</taxon>
        <taxon>Mesorhizobium</taxon>
    </lineage>
</organism>
<dbReference type="Proteomes" id="UP000558284">
    <property type="component" value="Unassembled WGS sequence"/>
</dbReference>
<keyword evidence="3 15" id="KW-0813">Transport</keyword>
<comment type="caution">
    <text evidence="19">The sequence shown here is derived from an EMBL/GenBank/DDBJ whole genome shotgun (WGS) entry which is preliminary data.</text>
</comment>
<evidence type="ECO:0000256" key="8">
    <source>
        <dbReference type="ARBA" id="ARBA00022989"/>
    </source>
</evidence>
<feature type="transmembrane region" description="Helical" evidence="15">
    <location>
        <begin position="48"/>
        <end position="66"/>
    </location>
</feature>
<keyword evidence="4 15" id="KW-1003">Cell membrane</keyword>
<dbReference type="GO" id="GO:0045259">
    <property type="term" value="C:proton-transporting ATP synthase complex"/>
    <property type="evidence" value="ECO:0007669"/>
    <property type="project" value="UniProtKB-KW"/>
</dbReference>
<evidence type="ECO:0000313" key="20">
    <source>
        <dbReference type="Proteomes" id="UP000558284"/>
    </source>
</evidence>
<reference evidence="19 20" key="1">
    <citation type="submission" date="2020-07" db="EMBL/GenBank/DDBJ databases">
        <title>Definition of the novel symbiovar canariense within Mesorhizobium novociceri, a new species of genus Mesorhizobium nodulating Cicer canariense in the Caldera de Taburiente National Park (La Palma, Canary Islands).</title>
        <authorList>
            <person name="Leon-Barrios M."/>
            <person name="Perez-Yepez J."/>
            <person name="Flores-Felix J.D."/>
            <person name="Ramirez-Baena M.H."/>
            <person name="Pulido-Suarez L."/>
            <person name="Igual J.M."/>
            <person name="Velazquez E."/>
            <person name="Peix A."/>
        </authorList>
    </citation>
    <scope>NUCLEOTIDE SEQUENCE [LARGE SCALE GENOMIC DNA]</scope>
    <source>
        <strain evidence="19 20">CCANP35</strain>
    </source>
</reference>
<keyword evidence="11 15" id="KW-0066">ATP synthesis</keyword>
<keyword evidence="5 15" id="KW-0138">CF(0)</keyword>
<sequence>MFVTSAFAQESAPAAEGAHTGTEGDTHSGTGVPAEAHGTFPPFDPATFPSQLLWLAITFGLFYLFLKKVVMPRLGGIIDVRSDRITQDLDQAAKLKGEADAAVAAYEQELLEAKTKANAIGQQANDAAKAEAETARKKIEAALDKKLGEAEASIASIKAKAMKEVGTIAEDTASAIVDALVGGKASKVEIAAAVKSVAR</sequence>
<proteinExistence type="inferred from homology"/>
<evidence type="ECO:0000256" key="4">
    <source>
        <dbReference type="ARBA" id="ARBA00022475"/>
    </source>
</evidence>
<comment type="subunit">
    <text evidence="14 15">F-type ATPases have 2 components, F(1) - the catalytic core - and F(0) - the membrane proton channel. F(1) has five subunits: alpha(3), beta(3), gamma(1), delta(1), epsilon(1). F(0) has three main subunits: a(1), b(2) and c(10-14). The alpha and beta chains form an alternating ring which encloses part of the gamma chain. F(1) is attached to F(0) by a central stalk formed by the gamma and epsilon chains, while a peripheral stalk is formed by the delta and b chains.</text>
</comment>
<evidence type="ECO:0000256" key="7">
    <source>
        <dbReference type="ARBA" id="ARBA00022781"/>
    </source>
</evidence>
<feature type="coiled-coil region" evidence="17">
    <location>
        <begin position="89"/>
        <end position="149"/>
    </location>
</feature>
<evidence type="ECO:0000256" key="18">
    <source>
        <dbReference type="SAM" id="MobiDB-lite"/>
    </source>
</evidence>
<evidence type="ECO:0000256" key="6">
    <source>
        <dbReference type="ARBA" id="ARBA00022692"/>
    </source>
</evidence>
<keyword evidence="10 15" id="KW-0472">Membrane</keyword>
<dbReference type="PANTHER" id="PTHR33445:SF1">
    <property type="entry name" value="ATP SYNTHASE SUBUNIT B"/>
    <property type="match status" value="1"/>
</dbReference>
<protein>
    <recommendedName>
        <fullName evidence="15">ATP synthase subunit b</fullName>
    </recommendedName>
    <alternativeName>
        <fullName evidence="15">ATP synthase F(0) sector subunit b</fullName>
    </alternativeName>
    <alternativeName>
        <fullName evidence="15">ATPase subunit I</fullName>
    </alternativeName>
    <alternativeName>
        <fullName evidence="15">F-type ATPase subunit b</fullName>
        <shortName evidence="15">F-ATPase subunit b</shortName>
    </alternativeName>
</protein>
<evidence type="ECO:0000256" key="5">
    <source>
        <dbReference type="ARBA" id="ARBA00022547"/>
    </source>
</evidence>
<evidence type="ECO:0000256" key="14">
    <source>
        <dbReference type="ARBA" id="ARBA00025830"/>
    </source>
</evidence>
<evidence type="ECO:0000256" key="2">
    <source>
        <dbReference type="ARBA" id="ARBA00005513"/>
    </source>
</evidence>
<keyword evidence="20" id="KW-1185">Reference proteome</keyword>
<dbReference type="AlphaFoldDB" id="A0A838B7X8"/>
<evidence type="ECO:0000256" key="16">
    <source>
        <dbReference type="RuleBase" id="RU003848"/>
    </source>
</evidence>
<evidence type="ECO:0000256" key="12">
    <source>
        <dbReference type="ARBA" id="ARBA00025198"/>
    </source>
</evidence>
<evidence type="ECO:0000256" key="13">
    <source>
        <dbReference type="ARBA" id="ARBA00025614"/>
    </source>
</evidence>
<evidence type="ECO:0000256" key="11">
    <source>
        <dbReference type="ARBA" id="ARBA00023310"/>
    </source>
</evidence>
<keyword evidence="6 15" id="KW-0812">Transmembrane</keyword>
<keyword evidence="7 15" id="KW-0375">Hydrogen ion transport</keyword>
<dbReference type="HAMAP" id="MF_01398">
    <property type="entry name" value="ATP_synth_b_bprime"/>
    <property type="match status" value="1"/>
</dbReference>
<comment type="function">
    <text evidence="13">Component of the F(0) channel, it forms part of the peripheral stalk, linking F(1) to F(0). The b'-subunit is a diverged and duplicated form of b found in plants and photosynthetic bacteria.</text>
</comment>
<dbReference type="GO" id="GO:0046933">
    <property type="term" value="F:proton-transporting ATP synthase activity, rotational mechanism"/>
    <property type="evidence" value="ECO:0007669"/>
    <property type="project" value="UniProtKB-UniRule"/>
</dbReference>
<dbReference type="Pfam" id="PF00430">
    <property type="entry name" value="ATP-synt_B"/>
    <property type="match status" value="1"/>
</dbReference>
<dbReference type="RefSeq" id="WP_181058385.1">
    <property type="nucleotide sequence ID" value="NZ_JACDTY010000006.1"/>
</dbReference>
<keyword evidence="9 15" id="KW-0406">Ion transport</keyword>
<name>A0A838B7X8_9HYPH</name>
<evidence type="ECO:0000256" key="3">
    <source>
        <dbReference type="ARBA" id="ARBA00022448"/>
    </source>
</evidence>
<gene>
    <name evidence="15" type="primary">atpF</name>
    <name evidence="19" type="ORF">H0241_14710</name>
</gene>
<comment type="function">
    <text evidence="12 15">F(1)F(0) ATP synthase produces ATP from ADP in the presence of a proton or sodium gradient. F-type ATPases consist of two structural domains, F(1) containing the extramembraneous catalytic core and F(0) containing the membrane proton channel, linked together by a central stalk and a peripheral stalk. During catalysis, ATP synthesis in the catalytic domain of F(1) is coupled via a rotary mechanism of the central stalk subunits to proton translocation.</text>
</comment>
<dbReference type="InterPro" id="IPR002146">
    <property type="entry name" value="ATP_synth_b/b'su_bac/chlpt"/>
</dbReference>
<evidence type="ECO:0000256" key="17">
    <source>
        <dbReference type="SAM" id="Coils"/>
    </source>
</evidence>
<dbReference type="NCBIfam" id="NF006612">
    <property type="entry name" value="PRK09174.1"/>
    <property type="match status" value="1"/>
</dbReference>
<dbReference type="PANTHER" id="PTHR33445">
    <property type="entry name" value="ATP SYNTHASE SUBUNIT B', CHLOROPLASTIC"/>
    <property type="match status" value="1"/>
</dbReference>
<keyword evidence="8 15" id="KW-1133">Transmembrane helix</keyword>
<evidence type="ECO:0000256" key="15">
    <source>
        <dbReference type="HAMAP-Rule" id="MF_01398"/>
    </source>
</evidence>
<comment type="similarity">
    <text evidence="2 15 16">Belongs to the ATPase B chain family.</text>
</comment>
<accession>A0A838B7X8</accession>
<dbReference type="InterPro" id="IPR050059">
    <property type="entry name" value="ATP_synthase_B_chain"/>
</dbReference>
<evidence type="ECO:0000256" key="10">
    <source>
        <dbReference type="ARBA" id="ARBA00023136"/>
    </source>
</evidence>
<dbReference type="EMBL" id="JACDTY010000006">
    <property type="protein sequence ID" value="MBA1141500.1"/>
    <property type="molecule type" value="Genomic_DNA"/>
</dbReference>
<dbReference type="GO" id="GO:0046961">
    <property type="term" value="F:proton-transporting ATPase activity, rotational mechanism"/>
    <property type="evidence" value="ECO:0007669"/>
    <property type="project" value="TreeGrafter"/>
</dbReference>
<evidence type="ECO:0000256" key="9">
    <source>
        <dbReference type="ARBA" id="ARBA00023065"/>
    </source>
</evidence>
<evidence type="ECO:0000256" key="1">
    <source>
        <dbReference type="ARBA" id="ARBA00004377"/>
    </source>
</evidence>
<comment type="subcellular location">
    <subcellularLocation>
        <location evidence="1">Cell inner membrane</location>
        <topology evidence="1">Single-pass membrane protein</topology>
    </subcellularLocation>
    <subcellularLocation>
        <location evidence="15">Cell membrane</location>
        <topology evidence="15">Single-pass membrane protein</topology>
    </subcellularLocation>
</comment>
<feature type="region of interest" description="Disordered" evidence="18">
    <location>
        <begin position="1"/>
        <end position="38"/>
    </location>
</feature>
<dbReference type="CDD" id="cd06503">
    <property type="entry name" value="ATP-synt_Fo_b"/>
    <property type="match status" value="1"/>
</dbReference>